<evidence type="ECO:0000256" key="1">
    <source>
        <dbReference type="SAM" id="MobiDB-lite"/>
    </source>
</evidence>
<feature type="region of interest" description="Disordered" evidence="1">
    <location>
        <begin position="186"/>
        <end position="205"/>
    </location>
</feature>
<feature type="region of interest" description="Disordered" evidence="1">
    <location>
        <begin position="62"/>
        <end position="87"/>
    </location>
</feature>
<dbReference type="Proteomes" id="UP001302812">
    <property type="component" value="Unassembled WGS sequence"/>
</dbReference>
<dbReference type="RefSeq" id="XP_064674131.1">
    <property type="nucleotide sequence ID" value="XM_064818373.1"/>
</dbReference>
<reference evidence="2" key="1">
    <citation type="journal article" date="2023" name="Mol. Phylogenet. Evol.">
        <title>Genome-scale phylogeny and comparative genomics of the fungal order Sordariales.</title>
        <authorList>
            <person name="Hensen N."/>
            <person name="Bonometti L."/>
            <person name="Westerberg I."/>
            <person name="Brannstrom I.O."/>
            <person name="Guillou S."/>
            <person name="Cros-Aarteil S."/>
            <person name="Calhoun S."/>
            <person name="Haridas S."/>
            <person name="Kuo A."/>
            <person name="Mondo S."/>
            <person name="Pangilinan J."/>
            <person name="Riley R."/>
            <person name="LaButti K."/>
            <person name="Andreopoulos B."/>
            <person name="Lipzen A."/>
            <person name="Chen C."/>
            <person name="Yan M."/>
            <person name="Daum C."/>
            <person name="Ng V."/>
            <person name="Clum A."/>
            <person name="Steindorff A."/>
            <person name="Ohm R.A."/>
            <person name="Martin F."/>
            <person name="Silar P."/>
            <person name="Natvig D.O."/>
            <person name="Lalanne C."/>
            <person name="Gautier V."/>
            <person name="Ament-Velasquez S.L."/>
            <person name="Kruys A."/>
            <person name="Hutchinson M.I."/>
            <person name="Powell A.J."/>
            <person name="Barry K."/>
            <person name="Miller A.N."/>
            <person name="Grigoriev I.V."/>
            <person name="Debuchy R."/>
            <person name="Gladieux P."/>
            <person name="Hiltunen Thoren M."/>
            <person name="Johannesson H."/>
        </authorList>
    </citation>
    <scope>NUCLEOTIDE SEQUENCE</scope>
    <source>
        <strain evidence="2">CBS 508.74</strain>
    </source>
</reference>
<feature type="region of interest" description="Disordered" evidence="1">
    <location>
        <begin position="116"/>
        <end position="136"/>
    </location>
</feature>
<name>A0AAN6TLQ0_9PEZI</name>
<feature type="compositionally biased region" description="Basic and acidic residues" evidence="1">
    <location>
        <begin position="677"/>
        <end position="692"/>
    </location>
</feature>
<feature type="region of interest" description="Disordered" evidence="1">
    <location>
        <begin position="213"/>
        <end position="305"/>
    </location>
</feature>
<dbReference type="GeneID" id="89942499"/>
<feature type="region of interest" description="Disordered" evidence="1">
    <location>
        <begin position="525"/>
        <end position="548"/>
    </location>
</feature>
<dbReference type="EMBL" id="MU853333">
    <property type="protein sequence ID" value="KAK4116561.1"/>
    <property type="molecule type" value="Genomic_DNA"/>
</dbReference>
<dbReference type="AlphaFoldDB" id="A0AAN6TLQ0"/>
<evidence type="ECO:0000313" key="2">
    <source>
        <dbReference type="EMBL" id="KAK4116561.1"/>
    </source>
</evidence>
<comment type="caution">
    <text evidence="2">The sequence shown here is derived from an EMBL/GenBank/DDBJ whole genome shotgun (WGS) entry which is preliminary data.</text>
</comment>
<feature type="compositionally biased region" description="Acidic residues" evidence="1">
    <location>
        <begin position="489"/>
        <end position="499"/>
    </location>
</feature>
<gene>
    <name evidence="2" type="ORF">N656DRAFT_811472</name>
</gene>
<feature type="region of interest" description="Disordered" evidence="1">
    <location>
        <begin position="318"/>
        <end position="384"/>
    </location>
</feature>
<sequence length="726" mass="79010">MCLVRIQHQLSTFAKHIYSLLSEPDLPSSTPALQQSFFSFSVFCSVSRRVVDSNRNLYSLSNMERAPPVPNHLGGQPGEAPQSLNPPHPEDIVNSFPGPAPTFNNCHIVNLSLHLGDRETSPQPSSQTLSSNTTSPRAAWFPERHEQLAHRPISPVSKFVSPPASRPLHVTPAHFTWRSRVRVPLTPPPVRHRPPIQPSTFPQRPHPETAGIIGQSRARHAPPATPFLRNRSLDLSTDSDSYDDWPTSCGSPCADAHAGTSKRASSPQPMPRWPLPGRLRSVSPHPFRLPSPMVPPPPYHSRPSHLDEDVQRLIRPLKDGPRANPEANHNHNHTQPQTPLAPSSLLRERPGPSPRPGPGLPGTSSSITGNPHATRHRHCTPAGHADHSEWLYRPFTNWTDADFEAHMNRTDPQSQPPAVPSYPLRKKPFKPWTRPDLEAYINRTDPQVLSSLLGGPLNPSPEPIPVPVPSNTPEQDHHTRASTSTVTGGDDDDNLDAQDQDQKQAASHPYNQAMLDRLRRLEEAAPVQSQPEPQPQPSQPWAGLTAPVPVPNHRMRSWQKFAGSWVDGIRGSRVSGSGYDDAPRVEGNGLRLGPVGSGRPRPVGGYYAGLGPSLEGGGTESDAAARQGRAEVVAVGRRDAAPGMPGSVTSGKEDDWVDIGRAGGSGLLQQPGPRPIGGERERSAAKSAREAELIASCLEPLADKPRAEGSQRKARVEEDQESLDGH</sequence>
<protein>
    <submittedName>
        <fullName evidence="2">Uncharacterized protein</fullName>
    </submittedName>
</protein>
<feature type="compositionally biased region" description="Pro residues" evidence="1">
    <location>
        <begin position="458"/>
        <end position="470"/>
    </location>
</feature>
<proteinExistence type="predicted"/>
<feature type="compositionally biased region" description="Basic and acidic residues" evidence="1">
    <location>
        <begin position="701"/>
        <end position="726"/>
    </location>
</feature>
<feature type="compositionally biased region" description="Low complexity" evidence="1">
    <location>
        <begin position="121"/>
        <end position="136"/>
    </location>
</feature>
<organism evidence="2 3">
    <name type="scientific">Canariomyces notabilis</name>
    <dbReference type="NCBI Taxonomy" id="2074819"/>
    <lineage>
        <taxon>Eukaryota</taxon>
        <taxon>Fungi</taxon>
        <taxon>Dikarya</taxon>
        <taxon>Ascomycota</taxon>
        <taxon>Pezizomycotina</taxon>
        <taxon>Sordariomycetes</taxon>
        <taxon>Sordariomycetidae</taxon>
        <taxon>Sordariales</taxon>
        <taxon>Chaetomiaceae</taxon>
        <taxon>Canariomyces</taxon>
    </lineage>
</organism>
<reference evidence="2" key="2">
    <citation type="submission" date="2023-05" db="EMBL/GenBank/DDBJ databases">
        <authorList>
            <consortium name="Lawrence Berkeley National Laboratory"/>
            <person name="Steindorff A."/>
            <person name="Hensen N."/>
            <person name="Bonometti L."/>
            <person name="Westerberg I."/>
            <person name="Brannstrom I.O."/>
            <person name="Guillou S."/>
            <person name="Cros-Aarteil S."/>
            <person name="Calhoun S."/>
            <person name="Haridas S."/>
            <person name="Kuo A."/>
            <person name="Mondo S."/>
            <person name="Pangilinan J."/>
            <person name="Riley R."/>
            <person name="Labutti K."/>
            <person name="Andreopoulos B."/>
            <person name="Lipzen A."/>
            <person name="Chen C."/>
            <person name="Yanf M."/>
            <person name="Daum C."/>
            <person name="Ng V."/>
            <person name="Clum A."/>
            <person name="Ohm R."/>
            <person name="Martin F."/>
            <person name="Silar P."/>
            <person name="Natvig D."/>
            <person name="Lalanne C."/>
            <person name="Gautier V."/>
            <person name="Ament-Velasquez S.L."/>
            <person name="Kruys A."/>
            <person name="Hutchinson M.I."/>
            <person name="Powell A.J."/>
            <person name="Barry K."/>
            <person name="Miller A.N."/>
            <person name="Grigoriev I.V."/>
            <person name="Debuchy R."/>
            <person name="Gladieux P."/>
            <person name="Thoren M.H."/>
            <person name="Johannesson H."/>
        </authorList>
    </citation>
    <scope>NUCLEOTIDE SEQUENCE</scope>
    <source>
        <strain evidence="2">CBS 508.74</strain>
    </source>
</reference>
<feature type="region of interest" description="Disordered" evidence="1">
    <location>
        <begin position="407"/>
        <end position="431"/>
    </location>
</feature>
<feature type="region of interest" description="Disordered" evidence="1">
    <location>
        <begin position="450"/>
        <end position="507"/>
    </location>
</feature>
<feature type="region of interest" description="Disordered" evidence="1">
    <location>
        <begin position="635"/>
        <end position="726"/>
    </location>
</feature>
<accession>A0AAN6TLQ0</accession>
<feature type="compositionally biased region" description="Pro residues" evidence="1">
    <location>
        <begin position="287"/>
        <end position="300"/>
    </location>
</feature>
<evidence type="ECO:0000313" key="3">
    <source>
        <dbReference type="Proteomes" id="UP001302812"/>
    </source>
</evidence>
<keyword evidence="3" id="KW-1185">Reference proteome</keyword>